<evidence type="ECO:0000256" key="1">
    <source>
        <dbReference type="ARBA" id="ARBA00008025"/>
    </source>
</evidence>
<keyword evidence="3 10" id="KW-0812">Transmembrane</keyword>
<dbReference type="SMART" id="SM01270">
    <property type="entry name" value="Longin"/>
    <property type="match status" value="1"/>
</dbReference>
<dbReference type="InterPro" id="IPR011012">
    <property type="entry name" value="Longin-like_dom_sf"/>
</dbReference>
<keyword evidence="6 10" id="KW-0472">Membrane</keyword>
<dbReference type="GO" id="GO:0005737">
    <property type="term" value="C:cytoplasm"/>
    <property type="evidence" value="ECO:0007669"/>
    <property type="project" value="UniProtKB-ARBA"/>
</dbReference>
<keyword evidence="9" id="KW-0175">Coiled coil</keyword>
<keyword evidence="4" id="KW-0653">Protein transport</keyword>
<dbReference type="Gene3D" id="3.30.450.50">
    <property type="entry name" value="Longin domain"/>
    <property type="match status" value="1"/>
</dbReference>
<dbReference type="PROSITE" id="PS50892">
    <property type="entry name" value="V_SNARE"/>
    <property type="match status" value="1"/>
</dbReference>
<keyword evidence="5 10" id="KW-1133">Transmembrane helix</keyword>
<proteinExistence type="inferred from homology"/>
<evidence type="ECO:0000313" key="13">
    <source>
        <dbReference type="EMBL" id="CAK0754213.1"/>
    </source>
</evidence>
<evidence type="ECO:0000256" key="5">
    <source>
        <dbReference type="ARBA" id="ARBA00022989"/>
    </source>
</evidence>
<dbReference type="GO" id="GO:0016192">
    <property type="term" value="P:vesicle-mediated transport"/>
    <property type="evidence" value="ECO:0007669"/>
    <property type="project" value="InterPro"/>
</dbReference>
<evidence type="ECO:0000256" key="4">
    <source>
        <dbReference type="ARBA" id="ARBA00022927"/>
    </source>
</evidence>
<dbReference type="Gene3D" id="1.20.5.110">
    <property type="match status" value="1"/>
</dbReference>
<dbReference type="InterPro" id="IPR010908">
    <property type="entry name" value="Longin_dom"/>
</dbReference>
<evidence type="ECO:0000256" key="3">
    <source>
        <dbReference type="ARBA" id="ARBA00022692"/>
    </source>
</evidence>
<protein>
    <submittedName>
        <fullName evidence="13">Uncharacterized protein</fullName>
    </submittedName>
</protein>
<accession>A0AAV1HW07</accession>
<evidence type="ECO:0000256" key="6">
    <source>
        <dbReference type="ARBA" id="ARBA00023136"/>
    </source>
</evidence>
<dbReference type="FunFam" id="3.30.450.50:FF:000014">
    <property type="entry name" value="vesicle-associated membrane protein 727"/>
    <property type="match status" value="1"/>
</dbReference>
<dbReference type="PANTHER" id="PTHR21136:SF168">
    <property type="entry name" value="VESICLE-ASSOCIATED MEMBRANE PROTEIN 9"/>
    <property type="match status" value="1"/>
</dbReference>
<keyword evidence="14" id="KW-1185">Reference proteome</keyword>
<dbReference type="GO" id="GO:0016020">
    <property type="term" value="C:membrane"/>
    <property type="evidence" value="ECO:0007669"/>
    <property type="project" value="InterPro"/>
</dbReference>
<dbReference type="FunFam" id="1.20.5.110:FF:000004">
    <property type="entry name" value="Vesicle-associated membrane protein 7"/>
    <property type="match status" value="1"/>
</dbReference>
<dbReference type="InterPro" id="IPR051097">
    <property type="entry name" value="Synaptobrevin-like_transport"/>
</dbReference>
<dbReference type="GO" id="GO:0015031">
    <property type="term" value="P:protein transport"/>
    <property type="evidence" value="ECO:0007669"/>
    <property type="project" value="UniProtKB-KW"/>
</dbReference>
<dbReference type="CDD" id="cd14824">
    <property type="entry name" value="Longin"/>
    <property type="match status" value="1"/>
</dbReference>
<dbReference type="PANTHER" id="PTHR21136">
    <property type="entry name" value="SNARE PROTEINS"/>
    <property type="match status" value="1"/>
</dbReference>
<feature type="domain" description="V-SNARE coiled-coil homology" evidence="12">
    <location>
        <begin position="128"/>
        <end position="188"/>
    </location>
</feature>
<dbReference type="EMBL" id="CAUYUE010000003">
    <property type="protein sequence ID" value="CAK0754213.1"/>
    <property type="molecule type" value="Genomic_DNA"/>
</dbReference>
<dbReference type="PRINTS" id="PR00219">
    <property type="entry name" value="SYNAPTOBREVN"/>
</dbReference>
<evidence type="ECO:0000256" key="2">
    <source>
        <dbReference type="ARBA" id="ARBA00022448"/>
    </source>
</evidence>
<comment type="caution">
    <text evidence="13">The sequence shown here is derived from an EMBL/GenBank/DDBJ whole genome shotgun (WGS) entry which is preliminary data.</text>
</comment>
<organism evidence="13 14">
    <name type="scientific">Coccomyxa viridis</name>
    <dbReference type="NCBI Taxonomy" id="1274662"/>
    <lineage>
        <taxon>Eukaryota</taxon>
        <taxon>Viridiplantae</taxon>
        <taxon>Chlorophyta</taxon>
        <taxon>core chlorophytes</taxon>
        <taxon>Trebouxiophyceae</taxon>
        <taxon>Trebouxiophyceae incertae sedis</taxon>
        <taxon>Coccomyxaceae</taxon>
        <taxon>Coccomyxa</taxon>
    </lineage>
</organism>
<dbReference type="CDD" id="cd15868">
    <property type="entry name" value="R-SNARE_VAMP8"/>
    <property type="match status" value="1"/>
</dbReference>
<dbReference type="SUPFAM" id="SSF58038">
    <property type="entry name" value="SNARE fusion complex"/>
    <property type="match status" value="1"/>
</dbReference>
<dbReference type="AlphaFoldDB" id="A0AAV1HW07"/>
<evidence type="ECO:0000256" key="9">
    <source>
        <dbReference type="PROSITE-ProRule" id="PRU00290"/>
    </source>
</evidence>
<sequence>MPLIYAFVARTTTVLAEHTGSQFTGNFRSVAIQCLDRVPSGNNKFTFTAKGHSFNFLIEGGYTYLVVADEGYGRQVPFAFLESIKNEFRDKYGEKARTAQAGSLDRAFGPRLKHHMDYCMEHPEELSRVAGLQKKVDEVKNVMVDNIEQVLARGERIENLVDKTDNLRTQADRFHRTGVALRRKMWWQHKKMWLIIIIIILILVLVIFLSVCLGGGANCFKN</sequence>
<dbReference type="InterPro" id="IPR001388">
    <property type="entry name" value="Synaptobrevin-like"/>
</dbReference>
<evidence type="ECO:0000259" key="12">
    <source>
        <dbReference type="PROSITE" id="PS50892"/>
    </source>
</evidence>
<evidence type="ECO:0000256" key="8">
    <source>
        <dbReference type="ARBA" id="ARBA00046280"/>
    </source>
</evidence>
<dbReference type="GO" id="GO:0012505">
    <property type="term" value="C:endomembrane system"/>
    <property type="evidence" value="ECO:0007669"/>
    <property type="project" value="UniProtKB-SubCell"/>
</dbReference>
<comment type="similarity">
    <text evidence="1">Belongs to the synaptobrevin family.</text>
</comment>
<reference evidence="13 14" key="1">
    <citation type="submission" date="2023-10" db="EMBL/GenBank/DDBJ databases">
        <authorList>
            <person name="Maclean D."/>
            <person name="Macfadyen A."/>
        </authorList>
    </citation>
    <scope>NUCLEOTIDE SEQUENCE [LARGE SCALE GENOMIC DNA]</scope>
</reference>
<gene>
    <name evidence="13" type="ORF">CVIRNUC_002280</name>
</gene>
<dbReference type="InterPro" id="IPR042855">
    <property type="entry name" value="V_SNARE_CC"/>
</dbReference>
<comment type="subcellular location">
    <subcellularLocation>
        <location evidence="8">Endomembrane system</location>
        <topology evidence="8">Single-pass type IV membrane protein</topology>
    </subcellularLocation>
</comment>
<evidence type="ECO:0000259" key="11">
    <source>
        <dbReference type="PROSITE" id="PS50859"/>
    </source>
</evidence>
<evidence type="ECO:0000313" key="14">
    <source>
        <dbReference type="Proteomes" id="UP001314263"/>
    </source>
</evidence>
<evidence type="ECO:0000256" key="7">
    <source>
        <dbReference type="ARBA" id="ARBA00037493"/>
    </source>
</evidence>
<dbReference type="Pfam" id="PF00957">
    <property type="entry name" value="Synaptobrevin"/>
    <property type="match status" value="1"/>
</dbReference>
<keyword evidence="2" id="KW-0813">Transport</keyword>
<feature type="transmembrane region" description="Helical" evidence="10">
    <location>
        <begin position="192"/>
        <end position="217"/>
    </location>
</feature>
<dbReference type="PROSITE" id="PS50859">
    <property type="entry name" value="LONGIN"/>
    <property type="match status" value="1"/>
</dbReference>
<dbReference type="Pfam" id="PF13774">
    <property type="entry name" value="Longin"/>
    <property type="match status" value="1"/>
</dbReference>
<name>A0AAV1HW07_9CHLO</name>
<evidence type="ECO:0000256" key="10">
    <source>
        <dbReference type="SAM" id="Phobius"/>
    </source>
</evidence>
<comment type="function">
    <text evidence="7">Involved in the targeting and/or fusion of transport vesicles to their target membrane.</text>
</comment>
<dbReference type="SUPFAM" id="SSF64356">
    <property type="entry name" value="SNARE-like"/>
    <property type="match status" value="1"/>
</dbReference>
<dbReference type="Proteomes" id="UP001314263">
    <property type="component" value="Unassembled WGS sequence"/>
</dbReference>
<feature type="domain" description="Longin" evidence="11">
    <location>
        <begin position="7"/>
        <end position="112"/>
    </location>
</feature>